<reference evidence="4 5" key="1">
    <citation type="submission" date="2020-03" db="EMBL/GenBank/DDBJ databases">
        <title>Genomic Encyclopedia of Type Strains, Phase III (KMG-III): the genomes of soil and plant-associated and newly described type strains.</title>
        <authorList>
            <person name="Whitman W."/>
        </authorList>
    </citation>
    <scope>NUCLEOTIDE SEQUENCE [LARGE SCALE GENOMIC DNA]</scope>
    <source>
        <strain evidence="4 5">CECT 8804</strain>
    </source>
</reference>
<organism evidence="4 5">
    <name type="scientific">Sphingomonas vulcanisoli</name>
    <dbReference type="NCBI Taxonomy" id="1658060"/>
    <lineage>
        <taxon>Bacteria</taxon>
        <taxon>Pseudomonadati</taxon>
        <taxon>Pseudomonadota</taxon>
        <taxon>Alphaproteobacteria</taxon>
        <taxon>Sphingomonadales</taxon>
        <taxon>Sphingomonadaceae</taxon>
        <taxon>Sphingomonas</taxon>
    </lineage>
</organism>
<feature type="region of interest" description="Disordered" evidence="1">
    <location>
        <begin position="1"/>
        <end position="31"/>
    </location>
</feature>
<dbReference type="Pfam" id="PF07238">
    <property type="entry name" value="PilZ"/>
    <property type="match status" value="1"/>
</dbReference>
<gene>
    <name evidence="4" type="ORF">FHS31_002305</name>
</gene>
<evidence type="ECO:0000313" key="4">
    <source>
        <dbReference type="EMBL" id="NIJ08684.1"/>
    </source>
</evidence>
<evidence type="ECO:0000256" key="1">
    <source>
        <dbReference type="SAM" id="MobiDB-lite"/>
    </source>
</evidence>
<keyword evidence="5" id="KW-1185">Reference proteome</keyword>
<keyword evidence="2" id="KW-0472">Membrane</keyword>
<evidence type="ECO:0000313" key="5">
    <source>
        <dbReference type="Proteomes" id="UP000727456"/>
    </source>
</evidence>
<comment type="caution">
    <text evidence="4">The sequence shown here is derived from an EMBL/GenBank/DDBJ whole genome shotgun (WGS) entry which is preliminary data.</text>
</comment>
<dbReference type="InterPro" id="IPR009875">
    <property type="entry name" value="PilZ_domain"/>
</dbReference>
<evidence type="ECO:0000256" key="2">
    <source>
        <dbReference type="SAM" id="Phobius"/>
    </source>
</evidence>
<dbReference type="Gene3D" id="2.40.10.220">
    <property type="entry name" value="predicted glycosyltransferase like domains"/>
    <property type="match status" value="1"/>
</dbReference>
<dbReference type="SUPFAM" id="SSF141371">
    <property type="entry name" value="PilZ domain-like"/>
    <property type="match status" value="1"/>
</dbReference>
<proteinExistence type="predicted"/>
<sequence>MTSPSRSTEARRATRRKTAAPSTVRADSGGPVDAVVSDVSITGARISCSAELRVGQEVTIGLASVGTVRGIIMWRRDDSYGLAFAQPLAEDAAARAFTAPTVVELVRRRPEAEADTETATDDRELYAEGTGWLSALLFTVVLGALAAALVLRGLGWS</sequence>
<dbReference type="EMBL" id="JAAOZC010000005">
    <property type="protein sequence ID" value="NIJ08684.1"/>
    <property type="molecule type" value="Genomic_DNA"/>
</dbReference>
<protein>
    <recommendedName>
        <fullName evidence="3">PilZ domain-containing protein</fullName>
    </recommendedName>
</protein>
<feature type="transmembrane region" description="Helical" evidence="2">
    <location>
        <begin position="132"/>
        <end position="151"/>
    </location>
</feature>
<feature type="domain" description="PilZ" evidence="3">
    <location>
        <begin position="11"/>
        <end position="92"/>
    </location>
</feature>
<accession>A0ABX0TVG9</accession>
<keyword evidence="2" id="KW-0812">Transmembrane</keyword>
<dbReference type="Proteomes" id="UP000727456">
    <property type="component" value="Unassembled WGS sequence"/>
</dbReference>
<name>A0ABX0TVG9_9SPHN</name>
<dbReference type="RefSeq" id="WP_167073575.1">
    <property type="nucleotide sequence ID" value="NZ_JAAOZC010000005.1"/>
</dbReference>
<evidence type="ECO:0000259" key="3">
    <source>
        <dbReference type="Pfam" id="PF07238"/>
    </source>
</evidence>
<keyword evidence="2" id="KW-1133">Transmembrane helix</keyword>